<proteinExistence type="inferred from homology"/>
<comment type="similarity">
    <text evidence="5">Belongs to the TRAFAC class myosin-kinesin ATPase superfamily. Kinesin family.</text>
</comment>
<dbReference type="PROSITE" id="PS50067">
    <property type="entry name" value="KINESIN_MOTOR_2"/>
    <property type="match status" value="1"/>
</dbReference>
<dbReference type="GO" id="GO:0003777">
    <property type="term" value="F:microtubule motor activity"/>
    <property type="evidence" value="ECO:0007669"/>
    <property type="project" value="InterPro"/>
</dbReference>
<evidence type="ECO:0000313" key="7">
    <source>
        <dbReference type="Ensembl" id="ENSCINP00000032687.1"/>
    </source>
</evidence>
<reference evidence="8" key="1">
    <citation type="journal article" date="2002" name="Science">
        <title>The draft genome of Ciona intestinalis: insights into chordate and vertebrate origins.</title>
        <authorList>
            <person name="Dehal P."/>
            <person name="Satou Y."/>
            <person name="Campbell R.K."/>
            <person name="Chapman J."/>
            <person name="Degnan B."/>
            <person name="De Tomaso A."/>
            <person name="Davidson B."/>
            <person name="Di Gregorio A."/>
            <person name="Gelpke M."/>
            <person name="Goodstein D.M."/>
            <person name="Harafuji N."/>
            <person name="Hastings K.E."/>
            <person name="Ho I."/>
            <person name="Hotta K."/>
            <person name="Huang W."/>
            <person name="Kawashima T."/>
            <person name="Lemaire P."/>
            <person name="Martinez D."/>
            <person name="Meinertzhagen I.A."/>
            <person name="Necula S."/>
            <person name="Nonaka M."/>
            <person name="Putnam N."/>
            <person name="Rash S."/>
            <person name="Saiga H."/>
            <person name="Satake M."/>
            <person name="Terry A."/>
            <person name="Yamada L."/>
            <person name="Wang H.G."/>
            <person name="Awazu S."/>
            <person name="Azumi K."/>
            <person name="Boore J."/>
            <person name="Branno M."/>
            <person name="Chin-Bow S."/>
            <person name="DeSantis R."/>
            <person name="Doyle S."/>
            <person name="Francino P."/>
            <person name="Keys D.N."/>
            <person name="Haga S."/>
            <person name="Hayashi H."/>
            <person name="Hino K."/>
            <person name="Imai K.S."/>
            <person name="Inaba K."/>
            <person name="Kano S."/>
            <person name="Kobayashi K."/>
            <person name="Kobayashi M."/>
            <person name="Lee B.I."/>
            <person name="Makabe K.W."/>
            <person name="Manohar C."/>
            <person name="Matassi G."/>
            <person name="Medina M."/>
            <person name="Mochizuki Y."/>
            <person name="Mount S."/>
            <person name="Morishita T."/>
            <person name="Miura S."/>
            <person name="Nakayama A."/>
            <person name="Nishizaka S."/>
            <person name="Nomoto H."/>
            <person name="Ohta F."/>
            <person name="Oishi K."/>
            <person name="Rigoutsos I."/>
            <person name="Sano M."/>
            <person name="Sasaki A."/>
            <person name="Sasakura Y."/>
            <person name="Shoguchi E."/>
            <person name="Shin-i T."/>
            <person name="Spagnuolo A."/>
            <person name="Stainier D."/>
            <person name="Suzuki M.M."/>
            <person name="Tassy O."/>
            <person name="Takatori N."/>
            <person name="Tokuoka M."/>
            <person name="Yagi K."/>
            <person name="Yoshizaki F."/>
            <person name="Wada S."/>
            <person name="Zhang C."/>
            <person name="Hyatt P.D."/>
            <person name="Larimer F."/>
            <person name="Detter C."/>
            <person name="Doggett N."/>
            <person name="Glavina T."/>
            <person name="Hawkins T."/>
            <person name="Richardson P."/>
            <person name="Lucas S."/>
            <person name="Kohara Y."/>
            <person name="Levine M."/>
            <person name="Satoh N."/>
            <person name="Rokhsar D.S."/>
        </authorList>
    </citation>
    <scope>NUCLEOTIDE SEQUENCE [LARGE SCALE GENOMIC DNA]</scope>
</reference>
<keyword evidence="4" id="KW-0963">Cytoplasm</keyword>
<dbReference type="AlphaFoldDB" id="H2XSQ3"/>
<dbReference type="SUPFAM" id="SSF52540">
    <property type="entry name" value="P-loop containing nucleoside triphosphate hydrolases"/>
    <property type="match status" value="1"/>
</dbReference>
<protein>
    <recommendedName>
        <fullName evidence="6">Kinesin motor domain-containing protein</fullName>
    </recommendedName>
</protein>
<organism evidence="7 8">
    <name type="scientific">Ciona intestinalis</name>
    <name type="common">Transparent sea squirt</name>
    <name type="synonym">Ascidia intestinalis</name>
    <dbReference type="NCBI Taxonomy" id="7719"/>
    <lineage>
        <taxon>Eukaryota</taxon>
        <taxon>Metazoa</taxon>
        <taxon>Chordata</taxon>
        <taxon>Tunicata</taxon>
        <taxon>Ascidiacea</taxon>
        <taxon>Phlebobranchia</taxon>
        <taxon>Cionidae</taxon>
        <taxon>Ciona</taxon>
    </lineage>
</organism>
<dbReference type="Proteomes" id="UP000008144">
    <property type="component" value="Unassembled WGS sequence"/>
</dbReference>
<evidence type="ECO:0000313" key="8">
    <source>
        <dbReference type="Proteomes" id="UP000008144"/>
    </source>
</evidence>
<keyword evidence="8" id="KW-1185">Reference proteome</keyword>
<evidence type="ECO:0000259" key="6">
    <source>
        <dbReference type="PROSITE" id="PS50067"/>
    </source>
</evidence>
<dbReference type="SMART" id="SM00129">
    <property type="entry name" value="KISc"/>
    <property type="match status" value="1"/>
</dbReference>
<dbReference type="PRINTS" id="PR00380">
    <property type="entry name" value="KINESINHEAVY"/>
</dbReference>
<keyword evidence="2" id="KW-0547">Nucleotide-binding</keyword>
<name>H2XSQ3_CIOIN</name>
<evidence type="ECO:0000256" key="1">
    <source>
        <dbReference type="ARBA" id="ARBA00004245"/>
    </source>
</evidence>
<sequence>MVGFDSNKGIVPRVCEELFRGISEHSGGDVEFQVSVAMIEVYNDVVKDLLSKRVATPGVGLKVRQAPKKGFVVVGLESIPVQTSDEINFHIGVGNKRRTIVATRMNDTSSRGHTMFVIKFVQVSGGQTVESEINLVDLAGSERAKRVGGAGGRLKEGSMINKSLLCLGNCIKAIVNGDSHIPYRDSVLTKLLKKALGGNSRRHQSGSDRLRGNFIDVKVRRSCKTN</sequence>
<dbReference type="InParanoid" id="H2XSQ3"/>
<comment type="subcellular location">
    <subcellularLocation>
        <location evidence="1">Cytoplasm</location>
        <location evidence="1">Cytoskeleton</location>
    </subcellularLocation>
</comment>
<keyword evidence="4" id="KW-0206">Cytoskeleton</keyword>
<dbReference type="InterPro" id="IPR001752">
    <property type="entry name" value="Kinesin_motor_dom"/>
</dbReference>
<dbReference type="PROSITE" id="PS00411">
    <property type="entry name" value="KINESIN_MOTOR_1"/>
    <property type="match status" value="1"/>
</dbReference>
<comment type="caution">
    <text evidence="5">Lacks conserved residue(s) required for the propagation of feature annotation.</text>
</comment>
<evidence type="ECO:0000256" key="5">
    <source>
        <dbReference type="PROSITE-ProRule" id="PRU00283"/>
    </source>
</evidence>
<feature type="domain" description="Kinesin motor" evidence="6">
    <location>
        <begin position="1"/>
        <end position="226"/>
    </location>
</feature>
<accession>H2XSQ3</accession>
<dbReference type="OMA" id="AATHERC"/>
<dbReference type="InterPro" id="IPR036961">
    <property type="entry name" value="Kinesin_motor_dom_sf"/>
</dbReference>
<dbReference type="GO" id="GO:0008017">
    <property type="term" value="F:microtubule binding"/>
    <property type="evidence" value="ECO:0007669"/>
    <property type="project" value="InterPro"/>
</dbReference>
<dbReference type="InterPro" id="IPR027640">
    <property type="entry name" value="Kinesin-like_fam"/>
</dbReference>
<dbReference type="PANTHER" id="PTHR24115">
    <property type="entry name" value="KINESIN-RELATED"/>
    <property type="match status" value="1"/>
</dbReference>
<dbReference type="Gene3D" id="3.40.850.10">
    <property type="entry name" value="Kinesin motor domain"/>
    <property type="match status" value="1"/>
</dbReference>
<dbReference type="Ensembl" id="ENSCINT00000030825.1">
    <property type="protein sequence ID" value="ENSCINP00000032687.1"/>
    <property type="gene ID" value="ENSCING00000018156.1"/>
</dbReference>
<dbReference type="GO" id="GO:0005856">
    <property type="term" value="C:cytoskeleton"/>
    <property type="evidence" value="ECO:0007669"/>
    <property type="project" value="UniProtKB-SubCell"/>
</dbReference>
<dbReference type="HOGENOM" id="CLU_001485_2_0_1"/>
<reference evidence="7" key="3">
    <citation type="submission" date="2025-09" db="UniProtKB">
        <authorList>
            <consortium name="Ensembl"/>
        </authorList>
    </citation>
    <scope>IDENTIFICATION</scope>
</reference>
<dbReference type="PANTHER" id="PTHR24115:SF973">
    <property type="entry name" value="KINESIN MOTOR DOMAIN-CONTAINING PROTEIN"/>
    <property type="match status" value="1"/>
</dbReference>
<dbReference type="GO" id="GO:0005524">
    <property type="term" value="F:ATP binding"/>
    <property type="evidence" value="ECO:0007669"/>
    <property type="project" value="UniProtKB-KW"/>
</dbReference>
<dbReference type="Pfam" id="PF00225">
    <property type="entry name" value="Kinesin"/>
    <property type="match status" value="1"/>
</dbReference>
<dbReference type="GeneTree" id="ENSGT00940000172053"/>
<evidence type="ECO:0000256" key="4">
    <source>
        <dbReference type="ARBA" id="ARBA00023212"/>
    </source>
</evidence>
<evidence type="ECO:0000256" key="3">
    <source>
        <dbReference type="ARBA" id="ARBA00022840"/>
    </source>
</evidence>
<evidence type="ECO:0000256" key="2">
    <source>
        <dbReference type="ARBA" id="ARBA00022741"/>
    </source>
</evidence>
<dbReference type="GO" id="GO:0007018">
    <property type="term" value="P:microtubule-based movement"/>
    <property type="evidence" value="ECO:0007669"/>
    <property type="project" value="InterPro"/>
</dbReference>
<dbReference type="InterPro" id="IPR019821">
    <property type="entry name" value="Kinesin_motor_CS"/>
</dbReference>
<dbReference type="STRING" id="7719.ENSCINP00000032687"/>
<dbReference type="InterPro" id="IPR027417">
    <property type="entry name" value="P-loop_NTPase"/>
</dbReference>
<reference evidence="7" key="2">
    <citation type="submission" date="2025-08" db="UniProtKB">
        <authorList>
            <consortium name="Ensembl"/>
        </authorList>
    </citation>
    <scope>IDENTIFICATION</scope>
</reference>
<keyword evidence="3" id="KW-0067">ATP-binding</keyword>